<sequence>MQSSWAQHPQPRSLSDGVVRTASFTSRPPSPPYIQIPTPLSENNNRPLTLTPSYASVDPRNLTPDDLHIITGGRPQEASDNYKSTWKYEDRRKAQPVLDFLYLGPLAVVRNHEFLRQQGITMLLAVRDASMSHLRLLAVERAAAELNLHSEYVDVASRTQLIHDFPLIIAKINDHLLRMYRSQLQAVNDAGNVAIDTSTFRRGKVLVFCETGNERSAVVVAAYLMAIYGIDMVSTVQFISAQRFCATFDEEMKHLLRSFGDILEAQRMVSRGFLLGGNQQATSAPAVFGGAAVPMPASKKRGIDDTMDEEDLQDDFLMDGDRYEDRAAFMPYRQS</sequence>
<dbReference type="PANTHER" id="PTHR46588:SF1">
    <property type="entry name" value="SERINE_THREONINE_TYROSINE-INTERACTING PROTEIN"/>
    <property type="match status" value="1"/>
</dbReference>
<evidence type="ECO:0000259" key="3">
    <source>
        <dbReference type="PROSITE" id="PS50056"/>
    </source>
</evidence>
<dbReference type="GO" id="GO:1990444">
    <property type="term" value="F:F-box domain binding"/>
    <property type="evidence" value="ECO:0007669"/>
    <property type="project" value="TreeGrafter"/>
</dbReference>
<keyword evidence="5" id="KW-1185">Reference proteome</keyword>
<organism evidence="4 5">
    <name type="scientific">Diaporthe ampelina</name>
    <dbReference type="NCBI Taxonomy" id="1214573"/>
    <lineage>
        <taxon>Eukaryota</taxon>
        <taxon>Fungi</taxon>
        <taxon>Dikarya</taxon>
        <taxon>Ascomycota</taxon>
        <taxon>Pezizomycotina</taxon>
        <taxon>Sordariomycetes</taxon>
        <taxon>Sordariomycetidae</taxon>
        <taxon>Diaporthales</taxon>
        <taxon>Diaporthaceae</taxon>
        <taxon>Diaporthe</taxon>
    </lineage>
</organism>
<dbReference type="CDD" id="cd14498">
    <property type="entry name" value="DSP"/>
    <property type="match status" value="1"/>
</dbReference>
<dbReference type="InterPro" id="IPR052449">
    <property type="entry name" value="STYX-Interacting_Phosphatase"/>
</dbReference>
<comment type="caution">
    <text evidence="4">The sequence shown here is derived from an EMBL/GenBank/DDBJ whole genome shotgun (WGS) entry which is preliminary data.</text>
</comment>
<proteinExistence type="inferred from homology"/>
<dbReference type="Gene3D" id="3.90.190.10">
    <property type="entry name" value="Protein tyrosine phosphatase superfamily"/>
    <property type="match status" value="1"/>
</dbReference>
<dbReference type="PROSITE" id="PS50056">
    <property type="entry name" value="TYR_PHOSPHATASE_2"/>
    <property type="match status" value="1"/>
</dbReference>
<reference evidence="4 5" key="2">
    <citation type="submission" date="2015-05" db="EMBL/GenBank/DDBJ databases">
        <authorList>
            <person name="Morales-Cruz A."/>
            <person name="Amrine K.C."/>
            <person name="Cantu D."/>
        </authorList>
    </citation>
    <scope>NUCLEOTIDE SEQUENCE [LARGE SCALE GENOMIC DNA]</scope>
    <source>
        <strain evidence="4">DA912</strain>
    </source>
</reference>
<feature type="domain" description="Tyrosine specific protein phosphatases" evidence="3">
    <location>
        <begin position="174"/>
        <end position="254"/>
    </location>
</feature>
<dbReference type="GO" id="GO:0062026">
    <property type="term" value="P:negative regulation of SCF-dependent proteasomal ubiquitin-dependent catabolic process"/>
    <property type="evidence" value="ECO:0007669"/>
    <property type="project" value="TreeGrafter"/>
</dbReference>
<comment type="similarity">
    <text evidence="1">Belongs to the protein-tyrosine phosphatase family. Non-receptor class subfamily.</text>
</comment>
<name>A0A0G2FB31_9PEZI</name>
<evidence type="ECO:0000313" key="5">
    <source>
        <dbReference type="Proteomes" id="UP000034680"/>
    </source>
</evidence>
<dbReference type="STRING" id="1214573.A0A0G2FB31"/>
<gene>
    <name evidence="4" type="ORF">UCDDA912_g08658</name>
</gene>
<dbReference type="InterPro" id="IPR029021">
    <property type="entry name" value="Prot-tyrosine_phosphatase-like"/>
</dbReference>
<reference evidence="4 5" key="1">
    <citation type="submission" date="2015-05" db="EMBL/GenBank/DDBJ databases">
        <title>Distinctive expansion of gene families associated with plant cell wall degradation and secondary metabolism in the genomes of grapevine trunk pathogens.</title>
        <authorList>
            <person name="Lawrence D.P."/>
            <person name="Travadon R."/>
            <person name="Rolshausen P.E."/>
            <person name="Baumgartner K."/>
        </authorList>
    </citation>
    <scope>NUCLEOTIDE SEQUENCE [LARGE SCALE GENOMIC DNA]</scope>
    <source>
        <strain evidence="4">DA912</strain>
    </source>
</reference>
<dbReference type="SMART" id="SM00195">
    <property type="entry name" value="DSPc"/>
    <property type="match status" value="1"/>
</dbReference>
<evidence type="ECO:0000256" key="1">
    <source>
        <dbReference type="ARBA" id="ARBA00009649"/>
    </source>
</evidence>
<feature type="region of interest" description="Disordered" evidence="2">
    <location>
        <begin position="1"/>
        <end position="45"/>
    </location>
</feature>
<accession>A0A0G2FB31</accession>
<dbReference type="GO" id="GO:0070372">
    <property type="term" value="P:regulation of ERK1 and ERK2 cascade"/>
    <property type="evidence" value="ECO:0007669"/>
    <property type="project" value="TreeGrafter"/>
</dbReference>
<dbReference type="InterPro" id="IPR000340">
    <property type="entry name" value="Dual-sp_phosphatase_cat-dom"/>
</dbReference>
<dbReference type="SUPFAM" id="SSF52799">
    <property type="entry name" value="(Phosphotyrosine protein) phosphatases II"/>
    <property type="match status" value="1"/>
</dbReference>
<dbReference type="Pfam" id="PF00782">
    <property type="entry name" value="DSPc"/>
    <property type="match status" value="1"/>
</dbReference>
<dbReference type="OrthoDB" id="10252009at2759"/>
<dbReference type="GO" id="GO:0005737">
    <property type="term" value="C:cytoplasm"/>
    <property type="evidence" value="ECO:0007669"/>
    <property type="project" value="TreeGrafter"/>
</dbReference>
<dbReference type="EMBL" id="LCUC01000391">
    <property type="protein sequence ID" value="KKY31399.1"/>
    <property type="molecule type" value="Genomic_DNA"/>
</dbReference>
<evidence type="ECO:0000313" key="4">
    <source>
        <dbReference type="EMBL" id="KKY31399.1"/>
    </source>
</evidence>
<dbReference type="GO" id="GO:0140096">
    <property type="term" value="F:catalytic activity, acting on a protein"/>
    <property type="evidence" value="ECO:0007669"/>
    <property type="project" value="UniProtKB-ARBA"/>
</dbReference>
<protein>
    <submittedName>
        <fullName evidence="4">Putative dual specificity phosphatase</fullName>
    </submittedName>
</protein>
<feature type="compositionally biased region" description="Polar residues" evidence="2">
    <location>
        <begin position="1"/>
        <end position="13"/>
    </location>
</feature>
<dbReference type="InterPro" id="IPR020422">
    <property type="entry name" value="TYR_PHOSPHATASE_DUAL_dom"/>
</dbReference>
<dbReference type="InterPro" id="IPR000387">
    <property type="entry name" value="Tyr_Pase_dom"/>
</dbReference>
<dbReference type="Proteomes" id="UP000034680">
    <property type="component" value="Unassembled WGS sequence"/>
</dbReference>
<evidence type="ECO:0000256" key="2">
    <source>
        <dbReference type="SAM" id="MobiDB-lite"/>
    </source>
</evidence>
<dbReference type="AlphaFoldDB" id="A0A0G2FB31"/>
<dbReference type="GO" id="GO:0005654">
    <property type="term" value="C:nucleoplasm"/>
    <property type="evidence" value="ECO:0007669"/>
    <property type="project" value="TreeGrafter"/>
</dbReference>
<dbReference type="PANTHER" id="PTHR46588">
    <property type="entry name" value="SERINE/THREONINE/TYROSINE-INTERACTING PROTEIN"/>
    <property type="match status" value="1"/>
</dbReference>